<dbReference type="EMBL" id="GEDG01042551">
    <property type="protein sequence ID" value="JAP06181.1"/>
    <property type="molecule type" value="Transcribed_RNA"/>
</dbReference>
<evidence type="ECO:0000313" key="1">
    <source>
        <dbReference type="EMBL" id="JAP06181.1"/>
    </source>
</evidence>
<dbReference type="AlphaFoldDB" id="A0A0V0GDS1"/>
<name>A0A0V0GDS1_SOLCH</name>
<proteinExistence type="predicted"/>
<reference evidence="1" key="1">
    <citation type="submission" date="2015-12" db="EMBL/GenBank/DDBJ databases">
        <title>Gene expression during late stages of embryo sac development: a critical building block for successful pollen-pistil interactions.</title>
        <authorList>
            <person name="Liu Y."/>
            <person name="Joly V."/>
            <person name="Sabar M."/>
            <person name="Matton D.P."/>
        </authorList>
    </citation>
    <scope>NUCLEOTIDE SEQUENCE</scope>
</reference>
<protein>
    <submittedName>
        <fullName evidence="1">Putative ovule protein</fullName>
    </submittedName>
</protein>
<feature type="non-terminal residue" evidence="1">
    <location>
        <position position="1"/>
    </location>
</feature>
<accession>A0A0V0GDS1</accession>
<sequence>KLDQKYLRSLQLICSTAFEGLVMYLRKRNRKMIVSASCCFSCIVKSLNEEKICYATDIILCRNV</sequence>
<organism evidence="1">
    <name type="scientific">Solanum chacoense</name>
    <name type="common">Chaco potato</name>
    <dbReference type="NCBI Taxonomy" id="4108"/>
    <lineage>
        <taxon>Eukaryota</taxon>
        <taxon>Viridiplantae</taxon>
        <taxon>Streptophyta</taxon>
        <taxon>Embryophyta</taxon>
        <taxon>Tracheophyta</taxon>
        <taxon>Spermatophyta</taxon>
        <taxon>Magnoliopsida</taxon>
        <taxon>eudicotyledons</taxon>
        <taxon>Gunneridae</taxon>
        <taxon>Pentapetalae</taxon>
        <taxon>asterids</taxon>
        <taxon>lamiids</taxon>
        <taxon>Solanales</taxon>
        <taxon>Solanaceae</taxon>
        <taxon>Solanoideae</taxon>
        <taxon>Solaneae</taxon>
        <taxon>Solanum</taxon>
    </lineage>
</organism>